<protein>
    <submittedName>
        <fullName evidence="1">Uncharacterized protein</fullName>
    </submittedName>
</protein>
<name>A0A428UKQ8_9HYPO</name>
<reference evidence="1 2" key="1">
    <citation type="submission" date="2017-06" db="EMBL/GenBank/DDBJ databases">
        <title>Comparative genomic analysis of Ambrosia Fusariam Clade fungi.</title>
        <authorList>
            <person name="Stajich J.E."/>
            <person name="Carrillo J."/>
            <person name="Kijimoto T."/>
            <person name="Eskalen A."/>
            <person name="O'Donnell K."/>
            <person name="Kasson M."/>
        </authorList>
    </citation>
    <scope>NUCLEOTIDE SEQUENCE [LARGE SCALE GENOMIC DNA]</scope>
    <source>
        <strain evidence="1 2">NRRL62579</strain>
    </source>
</reference>
<proteinExistence type="predicted"/>
<dbReference type="AlphaFoldDB" id="A0A428UKQ8"/>
<dbReference type="Gene3D" id="2.130.10.10">
    <property type="entry name" value="YVTN repeat-like/Quinoprotein amine dehydrogenase"/>
    <property type="match status" value="1"/>
</dbReference>
<accession>A0A428UKQ8</accession>
<keyword evidence="2" id="KW-1185">Reference proteome</keyword>
<dbReference type="InterPro" id="IPR015943">
    <property type="entry name" value="WD40/YVTN_repeat-like_dom_sf"/>
</dbReference>
<gene>
    <name evidence="1" type="ORF">CEP52_001102</name>
</gene>
<organism evidence="1 2">
    <name type="scientific">Fusarium oligoseptatum</name>
    <dbReference type="NCBI Taxonomy" id="2604345"/>
    <lineage>
        <taxon>Eukaryota</taxon>
        <taxon>Fungi</taxon>
        <taxon>Dikarya</taxon>
        <taxon>Ascomycota</taxon>
        <taxon>Pezizomycotina</taxon>
        <taxon>Sordariomycetes</taxon>
        <taxon>Hypocreomycetidae</taxon>
        <taxon>Hypocreales</taxon>
        <taxon>Nectriaceae</taxon>
        <taxon>Fusarium</taxon>
        <taxon>Fusarium solani species complex</taxon>
    </lineage>
</organism>
<comment type="caution">
    <text evidence="1">The sequence shown here is derived from an EMBL/GenBank/DDBJ whole genome shotgun (WGS) entry which is preliminary data.</text>
</comment>
<evidence type="ECO:0000313" key="1">
    <source>
        <dbReference type="EMBL" id="RSM14885.1"/>
    </source>
</evidence>
<sequence length="260" mass="29622">MAFSPTARRLVVVENGDQAKMDEGYCSAWEFRLRGGTGLAKGFEDSRQRRVDSWAISADTDSLFAATNTYDESWSWEVTVRKISYGPFGIFWSQKFEPKVEGIACSQNGEQFVAFHNTTCTIFDSYGSSGYEVQLWPTIKRASVREWVSSAFSPDGQWFLVSDDQNFILYRADGSGGWILSRRDTFATRAAVFSQDSKSFALGSLNGTISIWRFDKDDKFEEHKLLRLPIESQLRSLTFSPCGRFLATMTDDEFDVWEMF</sequence>
<evidence type="ECO:0000313" key="2">
    <source>
        <dbReference type="Proteomes" id="UP000287144"/>
    </source>
</evidence>
<dbReference type="Proteomes" id="UP000287144">
    <property type="component" value="Unassembled WGS sequence"/>
</dbReference>
<dbReference type="STRING" id="1325735.A0A428UKQ8"/>
<dbReference type="SUPFAM" id="SSF50969">
    <property type="entry name" value="YVTN repeat-like/Quinoprotein amine dehydrogenase"/>
    <property type="match status" value="1"/>
</dbReference>
<dbReference type="EMBL" id="NKCK01000005">
    <property type="protein sequence ID" value="RSM14885.1"/>
    <property type="molecule type" value="Genomic_DNA"/>
</dbReference>
<dbReference type="InterPro" id="IPR011044">
    <property type="entry name" value="Quino_amine_DH_bsu"/>
</dbReference>